<dbReference type="InterPro" id="IPR006375">
    <property type="entry name" value="Man1P_GuaTrfase/Man6P_Isoase"/>
</dbReference>
<dbReference type="FunFam" id="3.90.550.10:FF:000046">
    <property type="entry name" value="Mannose-1-phosphate guanylyltransferase (GDP)"/>
    <property type="match status" value="1"/>
</dbReference>
<dbReference type="STRING" id="45070.Lnau_0874"/>
<dbReference type="GO" id="GO:0005525">
    <property type="term" value="F:GTP binding"/>
    <property type="evidence" value="ECO:0007669"/>
    <property type="project" value="UniProtKB-KW"/>
</dbReference>
<keyword evidence="4 13" id="KW-0808">Transferase</keyword>
<dbReference type="GO" id="GO:0009298">
    <property type="term" value="P:GDP-mannose biosynthetic process"/>
    <property type="evidence" value="ECO:0007669"/>
    <property type="project" value="UniProtKB-UniPathway"/>
</dbReference>
<name>A0A0W0WUA3_9GAMM</name>
<dbReference type="OrthoDB" id="9806359at2"/>
<dbReference type="CDD" id="cd02213">
    <property type="entry name" value="cupin_PMI_typeII_C"/>
    <property type="match status" value="1"/>
</dbReference>
<protein>
    <recommendedName>
        <fullName evidence="3">mannose-1-phosphate guanylyltransferase</fullName>
        <ecNumber evidence="3">2.7.7.13</ecNumber>
    </recommendedName>
</protein>
<dbReference type="PANTHER" id="PTHR46390:SF1">
    <property type="entry name" value="MANNOSE-1-PHOSPHATE GUANYLYLTRANSFERASE"/>
    <property type="match status" value="1"/>
</dbReference>
<dbReference type="PATRIC" id="fig|45070.6.peg.926"/>
<dbReference type="Pfam" id="PF01050">
    <property type="entry name" value="MannoseP_isomer"/>
    <property type="match status" value="1"/>
</dbReference>
<evidence type="ECO:0000313" key="14">
    <source>
        <dbReference type="Proteomes" id="UP000054725"/>
    </source>
</evidence>
<evidence type="ECO:0000313" key="13">
    <source>
        <dbReference type="EMBL" id="KTD35890.1"/>
    </source>
</evidence>
<dbReference type="AlphaFoldDB" id="A0A0W0WUA3"/>
<evidence type="ECO:0000259" key="11">
    <source>
        <dbReference type="Pfam" id="PF01050"/>
    </source>
</evidence>
<dbReference type="RefSeq" id="WP_058503930.1">
    <property type="nucleotide sequence ID" value="NZ_CAAAIF010000001.1"/>
</dbReference>
<dbReference type="InterPro" id="IPR001538">
    <property type="entry name" value="Man6P_isomerase-2_C"/>
</dbReference>
<sequence>MRLIPTILCGGAGSRLWPVSRELHPKPFIHLADGQSLLQKTFLRGAHLPGVKEILTVTNRDLFFKTTDEYRETDQTGLTLSYILEPFGRNTAAAIIGAALQIKRSFQDEEALMLVLPADHLITDQTAFARAIAEATKLAQQGKLVTFGIQPTAPETGYGYIEAEGNQVLRFVEKPSLEKAQEYLESGRFLWNSGMFCFSVKTLLQEVELCCPNILAATKACIDASDTATGKDFMQLELDAEAFSLVPEDSIDYALIEKSKQVAVVPCQIGWSDIGSWSSLGELIQSDNKGNRIEGETLLHEVKNCYIRGKDRLIAAVGIEDLFIIDTADALLVADKARAQDIKTIYTQLKKQGHDAHKLHRTVHRPWGTYTVLEEGARFKIKRIEVRPGASLSLQMHYHRNEHWIVVSGMAKVVNGDKELFVNTNESTYVPAGHKHRLENPGLTNLVMIEVQSGEYMGEDDIVRFEDVYGRA</sequence>
<dbReference type="GO" id="GO:0000271">
    <property type="term" value="P:polysaccharide biosynthetic process"/>
    <property type="evidence" value="ECO:0007669"/>
    <property type="project" value="InterPro"/>
</dbReference>
<dbReference type="Gene3D" id="3.90.550.10">
    <property type="entry name" value="Spore Coat Polysaccharide Biosynthesis Protein SpsA, Chain A"/>
    <property type="match status" value="1"/>
</dbReference>
<evidence type="ECO:0000256" key="1">
    <source>
        <dbReference type="ARBA" id="ARBA00004823"/>
    </source>
</evidence>
<dbReference type="GO" id="GO:0004475">
    <property type="term" value="F:mannose-1-phosphate guanylyltransferase (GTP) activity"/>
    <property type="evidence" value="ECO:0007669"/>
    <property type="project" value="UniProtKB-EC"/>
</dbReference>
<dbReference type="SUPFAM" id="SSF53448">
    <property type="entry name" value="Nucleotide-diphospho-sugar transferases"/>
    <property type="match status" value="1"/>
</dbReference>
<dbReference type="Pfam" id="PF00483">
    <property type="entry name" value="NTP_transferase"/>
    <property type="match status" value="1"/>
</dbReference>
<comment type="similarity">
    <text evidence="2 9">Belongs to the mannose-6-phosphate isomerase type 2 family.</text>
</comment>
<evidence type="ECO:0000256" key="2">
    <source>
        <dbReference type="ARBA" id="ARBA00006115"/>
    </source>
</evidence>
<evidence type="ECO:0000256" key="4">
    <source>
        <dbReference type="ARBA" id="ARBA00022679"/>
    </source>
</evidence>
<reference evidence="13 14" key="1">
    <citation type="submission" date="2015-11" db="EMBL/GenBank/DDBJ databases">
        <title>Genomic analysis of 38 Legionella species identifies large and diverse effector repertoires.</title>
        <authorList>
            <person name="Burstein D."/>
            <person name="Amaro F."/>
            <person name="Zusman T."/>
            <person name="Lifshitz Z."/>
            <person name="Cohen O."/>
            <person name="Gilbert J.A."/>
            <person name="Pupko T."/>
            <person name="Shuman H.A."/>
            <person name="Segal G."/>
        </authorList>
    </citation>
    <scope>NUCLEOTIDE SEQUENCE [LARGE SCALE GENOMIC DNA]</scope>
    <source>
        <strain evidence="13 14">ATCC 49506</strain>
    </source>
</reference>
<evidence type="ECO:0000256" key="6">
    <source>
        <dbReference type="ARBA" id="ARBA00022741"/>
    </source>
</evidence>
<dbReference type="NCBIfam" id="TIGR01479">
    <property type="entry name" value="GMP_PMI"/>
    <property type="match status" value="1"/>
</dbReference>
<evidence type="ECO:0000256" key="3">
    <source>
        <dbReference type="ARBA" id="ARBA00012387"/>
    </source>
</evidence>
<dbReference type="SUPFAM" id="SSF51182">
    <property type="entry name" value="RmlC-like cupins"/>
    <property type="match status" value="1"/>
</dbReference>
<dbReference type="InterPro" id="IPR014710">
    <property type="entry name" value="RmlC-like_jellyroll"/>
</dbReference>
<dbReference type="UniPathway" id="UPA00126">
    <property type="reaction ID" value="UER00930"/>
</dbReference>
<gene>
    <name evidence="13" type="primary">cpsB_1</name>
    <name evidence="13" type="ORF">Lnau_0874</name>
</gene>
<evidence type="ECO:0000259" key="10">
    <source>
        <dbReference type="Pfam" id="PF00483"/>
    </source>
</evidence>
<dbReference type="InterPro" id="IPR029044">
    <property type="entry name" value="Nucleotide-diphossugar_trans"/>
</dbReference>
<dbReference type="InterPro" id="IPR005835">
    <property type="entry name" value="NTP_transferase_dom"/>
</dbReference>
<feature type="domain" description="MannoseP isomerase/GMP-like beta-helix" evidence="12">
    <location>
        <begin position="301"/>
        <end position="349"/>
    </location>
</feature>
<feature type="domain" description="Nucleotidyl transferase" evidence="10">
    <location>
        <begin position="5"/>
        <end position="287"/>
    </location>
</feature>
<dbReference type="PANTHER" id="PTHR46390">
    <property type="entry name" value="MANNOSE-1-PHOSPHATE GUANYLYLTRANSFERASE"/>
    <property type="match status" value="1"/>
</dbReference>
<comment type="catalytic activity">
    <reaction evidence="8">
        <text>alpha-D-mannose 1-phosphate + GTP + H(+) = GDP-alpha-D-mannose + diphosphate</text>
        <dbReference type="Rhea" id="RHEA:15229"/>
        <dbReference type="ChEBI" id="CHEBI:15378"/>
        <dbReference type="ChEBI" id="CHEBI:33019"/>
        <dbReference type="ChEBI" id="CHEBI:37565"/>
        <dbReference type="ChEBI" id="CHEBI:57527"/>
        <dbReference type="ChEBI" id="CHEBI:58409"/>
        <dbReference type="EC" id="2.7.7.13"/>
    </reaction>
</comment>
<dbReference type="InterPro" id="IPR049577">
    <property type="entry name" value="GMPP_N"/>
</dbReference>
<accession>A0A0W0WUA3</accession>
<organism evidence="13 14">
    <name type="scientific">Legionella nautarum</name>
    <dbReference type="NCBI Taxonomy" id="45070"/>
    <lineage>
        <taxon>Bacteria</taxon>
        <taxon>Pseudomonadati</taxon>
        <taxon>Pseudomonadota</taxon>
        <taxon>Gammaproteobacteria</taxon>
        <taxon>Legionellales</taxon>
        <taxon>Legionellaceae</taxon>
        <taxon>Legionella</taxon>
    </lineage>
</organism>
<keyword evidence="5 13" id="KW-0548">Nucleotidyltransferase</keyword>
<dbReference type="CDD" id="cd02509">
    <property type="entry name" value="GDP-M1P_Guanylyltransferase"/>
    <property type="match status" value="1"/>
</dbReference>
<proteinExistence type="inferred from homology"/>
<dbReference type="InterPro" id="IPR011051">
    <property type="entry name" value="RmlC_Cupin_sf"/>
</dbReference>
<feature type="domain" description="Mannose-6-phosphate isomerase type II C-terminal" evidence="11">
    <location>
        <begin position="353"/>
        <end position="467"/>
    </location>
</feature>
<evidence type="ECO:0000256" key="5">
    <source>
        <dbReference type="ARBA" id="ARBA00022695"/>
    </source>
</evidence>
<dbReference type="Pfam" id="PF22640">
    <property type="entry name" value="ManC_GMP_beta-helix"/>
    <property type="match status" value="1"/>
</dbReference>
<keyword evidence="14" id="KW-1185">Reference proteome</keyword>
<dbReference type="EC" id="2.7.7.13" evidence="3"/>
<keyword evidence="6" id="KW-0547">Nucleotide-binding</keyword>
<dbReference type="EMBL" id="LNYO01000013">
    <property type="protein sequence ID" value="KTD35890.1"/>
    <property type="molecule type" value="Genomic_DNA"/>
</dbReference>
<dbReference type="FunFam" id="2.60.120.10:FF:000032">
    <property type="entry name" value="Mannose-1-phosphate guanylyltransferase/mannose-6-phosphate isomerase"/>
    <property type="match status" value="1"/>
</dbReference>
<dbReference type="Proteomes" id="UP000054725">
    <property type="component" value="Unassembled WGS sequence"/>
</dbReference>
<evidence type="ECO:0000259" key="12">
    <source>
        <dbReference type="Pfam" id="PF22640"/>
    </source>
</evidence>
<keyword evidence="7" id="KW-0342">GTP-binding</keyword>
<dbReference type="InterPro" id="IPR051161">
    <property type="entry name" value="Mannose-6P_isomerase_type2"/>
</dbReference>
<evidence type="ECO:0000256" key="9">
    <source>
        <dbReference type="RuleBase" id="RU004190"/>
    </source>
</evidence>
<evidence type="ECO:0000256" key="8">
    <source>
        <dbReference type="ARBA" id="ARBA00047343"/>
    </source>
</evidence>
<evidence type="ECO:0000256" key="7">
    <source>
        <dbReference type="ARBA" id="ARBA00023134"/>
    </source>
</evidence>
<comment type="caution">
    <text evidence="13">The sequence shown here is derived from an EMBL/GenBank/DDBJ whole genome shotgun (WGS) entry which is preliminary data.</text>
</comment>
<dbReference type="InterPro" id="IPR054566">
    <property type="entry name" value="ManC/GMP-like_b-helix"/>
</dbReference>
<dbReference type="Gene3D" id="2.60.120.10">
    <property type="entry name" value="Jelly Rolls"/>
    <property type="match status" value="1"/>
</dbReference>
<comment type="pathway">
    <text evidence="1">Nucleotide-sugar biosynthesis; GDP-alpha-D-mannose biosynthesis; GDP-alpha-D-mannose from alpha-D-mannose 1-phosphate (GTP route): step 1/1.</text>
</comment>